<dbReference type="Proteomes" id="UP000499080">
    <property type="component" value="Unassembled WGS sequence"/>
</dbReference>
<evidence type="ECO:0000256" key="1">
    <source>
        <dbReference type="SAM" id="MobiDB-lite"/>
    </source>
</evidence>
<feature type="region of interest" description="Disordered" evidence="1">
    <location>
        <begin position="1"/>
        <end position="57"/>
    </location>
</feature>
<feature type="region of interest" description="Disordered" evidence="1">
    <location>
        <begin position="92"/>
        <end position="127"/>
    </location>
</feature>
<name>A0A4Y2LPE2_ARAVE</name>
<accession>A0A4Y2LPE2</accession>
<feature type="compositionally biased region" description="Polar residues" evidence="1">
    <location>
        <begin position="20"/>
        <end position="39"/>
    </location>
</feature>
<reference evidence="2 3" key="1">
    <citation type="journal article" date="2019" name="Sci. Rep.">
        <title>Orb-weaving spider Araneus ventricosus genome elucidates the spidroin gene catalogue.</title>
        <authorList>
            <person name="Kono N."/>
            <person name="Nakamura H."/>
            <person name="Ohtoshi R."/>
            <person name="Moran D.A.P."/>
            <person name="Shinohara A."/>
            <person name="Yoshida Y."/>
            <person name="Fujiwara M."/>
            <person name="Mori M."/>
            <person name="Tomita M."/>
            <person name="Arakawa K."/>
        </authorList>
    </citation>
    <scope>NUCLEOTIDE SEQUENCE [LARGE SCALE GENOMIC DNA]</scope>
</reference>
<dbReference type="AlphaFoldDB" id="A0A4Y2LPE2"/>
<protein>
    <submittedName>
        <fullName evidence="2">Uncharacterized protein</fullName>
    </submittedName>
</protein>
<dbReference type="EMBL" id="BGPR01006131">
    <property type="protein sequence ID" value="GBN16319.1"/>
    <property type="molecule type" value="Genomic_DNA"/>
</dbReference>
<comment type="caution">
    <text evidence="2">The sequence shown here is derived from an EMBL/GenBank/DDBJ whole genome shotgun (WGS) entry which is preliminary data.</text>
</comment>
<evidence type="ECO:0000313" key="2">
    <source>
        <dbReference type="EMBL" id="GBN16319.1"/>
    </source>
</evidence>
<proteinExistence type="predicted"/>
<organism evidence="2 3">
    <name type="scientific">Araneus ventricosus</name>
    <name type="common">Orbweaver spider</name>
    <name type="synonym">Epeira ventricosa</name>
    <dbReference type="NCBI Taxonomy" id="182803"/>
    <lineage>
        <taxon>Eukaryota</taxon>
        <taxon>Metazoa</taxon>
        <taxon>Ecdysozoa</taxon>
        <taxon>Arthropoda</taxon>
        <taxon>Chelicerata</taxon>
        <taxon>Arachnida</taxon>
        <taxon>Araneae</taxon>
        <taxon>Araneomorphae</taxon>
        <taxon>Entelegynae</taxon>
        <taxon>Araneoidea</taxon>
        <taxon>Araneidae</taxon>
        <taxon>Araneus</taxon>
    </lineage>
</organism>
<gene>
    <name evidence="2" type="ORF">AVEN_221894_1</name>
</gene>
<evidence type="ECO:0000313" key="3">
    <source>
        <dbReference type="Proteomes" id="UP000499080"/>
    </source>
</evidence>
<sequence length="127" mass="13532">MKSPYKALSASGKAHHKDINNATSAKVTNSPSSQGNSSDTDSEMGVNSAPEKDLPTKFKKSARHYSVALGLADRGIVHKDLPSIFGGMPQVPDLKLHPSDEDEDLQMNCDASETRPCVPTSNPPTLS</sequence>
<keyword evidence="3" id="KW-1185">Reference proteome</keyword>